<feature type="transmembrane region" description="Helical" evidence="1">
    <location>
        <begin position="21"/>
        <end position="41"/>
    </location>
</feature>
<protein>
    <submittedName>
        <fullName evidence="2">Uncharacterized protein</fullName>
    </submittedName>
</protein>
<sequence>MEEIIVFEIYLTNLDGRQRLLLVYLLGMIALLPICIELAFLPSCLPLCNKRNGAIGQIQLEYLWSSPRKYGINEILRGERTFGVIISSYLKNPSQWI</sequence>
<name>A0A8X6NGB5_NEPPI</name>
<reference evidence="2" key="1">
    <citation type="submission" date="2020-08" db="EMBL/GenBank/DDBJ databases">
        <title>Multicomponent nature underlies the extraordinary mechanical properties of spider dragline silk.</title>
        <authorList>
            <person name="Kono N."/>
            <person name="Nakamura H."/>
            <person name="Mori M."/>
            <person name="Yoshida Y."/>
            <person name="Ohtoshi R."/>
            <person name="Malay A.D."/>
            <person name="Moran D.A.P."/>
            <person name="Tomita M."/>
            <person name="Numata K."/>
            <person name="Arakawa K."/>
        </authorList>
    </citation>
    <scope>NUCLEOTIDE SEQUENCE</scope>
</reference>
<dbReference type="AlphaFoldDB" id="A0A8X6NGB5"/>
<evidence type="ECO:0000313" key="2">
    <source>
        <dbReference type="EMBL" id="GFT13351.1"/>
    </source>
</evidence>
<dbReference type="EMBL" id="BMAW01104236">
    <property type="protein sequence ID" value="GFT13351.1"/>
    <property type="molecule type" value="Genomic_DNA"/>
</dbReference>
<accession>A0A8X6NGB5</accession>
<dbReference type="Proteomes" id="UP000887013">
    <property type="component" value="Unassembled WGS sequence"/>
</dbReference>
<keyword evidence="3" id="KW-1185">Reference proteome</keyword>
<keyword evidence="1" id="KW-0812">Transmembrane</keyword>
<keyword evidence="1" id="KW-1133">Transmembrane helix</keyword>
<proteinExistence type="predicted"/>
<gene>
    <name evidence="2" type="ORF">NPIL_521321</name>
</gene>
<keyword evidence="1" id="KW-0472">Membrane</keyword>
<evidence type="ECO:0000313" key="3">
    <source>
        <dbReference type="Proteomes" id="UP000887013"/>
    </source>
</evidence>
<comment type="caution">
    <text evidence="2">The sequence shown here is derived from an EMBL/GenBank/DDBJ whole genome shotgun (WGS) entry which is preliminary data.</text>
</comment>
<organism evidence="2 3">
    <name type="scientific">Nephila pilipes</name>
    <name type="common">Giant wood spider</name>
    <name type="synonym">Nephila maculata</name>
    <dbReference type="NCBI Taxonomy" id="299642"/>
    <lineage>
        <taxon>Eukaryota</taxon>
        <taxon>Metazoa</taxon>
        <taxon>Ecdysozoa</taxon>
        <taxon>Arthropoda</taxon>
        <taxon>Chelicerata</taxon>
        <taxon>Arachnida</taxon>
        <taxon>Araneae</taxon>
        <taxon>Araneomorphae</taxon>
        <taxon>Entelegynae</taxon>
        <taxon>Araneoidea</taxon>
        <taxon>Nephilidae</taxon>
        <taxon>Nephila</taxon>
    </lineage>
</organism>
<evidence type="ECO:0000256" key="1">
    <source>
        <dbReference type="SAM" id="Phobius"/>
    </source>
</evidence>